<sequence length="49" mass="5396">MTYQNIGVIISHRFSVSKGPQGMKKGRYGHITKLCDHSGPRCGYISQSA</sequence>
<evidence type="ECO:0000313" key="1">
    <source>
        <dbReference type="EMBL" id="EHM38514.1"/>
    </source>
</evidence>
<gene>
    <name evidence="1" type="ORF">HMPREF0372_03950</name>
</gene>
<dbReference type="AlphaFoldDB" id="G9YWN3"/>
<dbReference type="HOGENOM" id="CLU_3134314_0_0_9"/>
<accession>G9YWN3</accession>
<evidence type="ECO:0000313" key="2">
    <source>
        <dbReference type="Proteomes" id="UP000004459"/>
    </source>
</evidence>
<protein>
    <submittedName>
        <fullName evidence="1">Uncharacterized protein</fullName>
    </submittedName>
</protein>
<dbReference type="Proteomes" id="UP000004459">
    <property type="component" value="Unassembled WGS sequence"/>
</dbReference>
<comment type="caution">
    <text evidence="1">The sequence shown here is derived from an EMBL/GenBank/DDBJ whole genome shotgun (WGS) entry which is preliminary data.</text>
</comment>
<name>G9YWN3_FLAPL</name>
<reference evidence="1 2" key="1">
    <citation type="submission" date="2011-08" db="EMBL/GenBank/DDBJ databases">
        <authorList>
            <person name="Weinstock G."/>
            <person name="Sodergren E."/>
            <person name="Clifton S."/>
            <person name="Fulton L."/>
            <person name="Fulton B."/>
            <person name="Courtney L."/>
            <person name="Fronick C."/>
            <person name="Harrison M."/>
            <person name="Strong C."/>
            <person name="Farmer C."/>
            <person name="Delahaunty K."/>
            <person name="Markovic C."/>
            <person name="Hall O."/>
            <person name="Minx P."/>
            <person name="Tomlinson C."/>
            <person name="Mitreva M."/>
            <person name="Hou S."/>
            <person name="Chen J."/>
            <person name="Wollam A."/>
            <person name="Pepin K.H."/>
            <person name="Johnson M."/>
            <person name="Bhonagiri V."/>
            <person name="Zhang X."/>
            <person name="Suruliraj S."/>
            <person name="Warren W."/>
            <person name="Chinwalla A."/>
            <person name="Mardis E.R."/>
            <person name="Wilson R.K."/>
        </authorList>
    </citation>
    <scope>NUCLEOTIDE SEQUENCE [LARGE SCALE GENOMIC DNA]</scope>
    <source>
        <strain evidence="1 2">ATCC 29863</strain>
    </source>
</reference>
<dbReference type="EMBL" id="AGCK01000322">
    <property type="protein sequence ID" value="EHM38514.1"/>
    <property type="molecule type" value="Genomic_DNA"/>
</dbReference>
<proteinExistence type="predicted"/>
<organism evidence="1 2">
    <name type="scientific">Flavonifractor plautii ATCC 29863</name>
    <dbReference type="NCBI Taxonomy" id="411475"/>
    <lineage>
        <taxon>Bacteria</taxon>
        <taxon>Bacillati</taxon>
        <taxon>Bacillota</taxon>
        <taxon>Clostridia</taxon>
        <taxon>Eubacteriales</taxon>
        <taxon>Oscillospiraceae</taxon>
        <taxon>Flavonifractor</taxon>
    </lineage>
</organism>